<dbReference type="Proteomes" id="UP000031419">
    <property type="component" value="Unassembled WGS sequence"/>
</dbReference>
<dbReference type="SUPFAM" id="SSF88946">
    <property type="entry name" value="Sigma2 domain of RNA polymerase sigma factors"/>
    <property type="match status" value="1"/>
</dbReference>
<proteinExistence type="inferred from homology"/>
<comment type="similarity">
    <text evidence="1">Belongs to the sigma-70 factor family. ECF subfamily.</text>
</comment>
<keyword evidence="2" id="KW-0805">Transcription regulation</keyword>
<sequence>MPGTGGEANALLVRQAAQGDERAWRELVDRNHSLVWGVCRAYTSSLADAEDVMQATWLLLAENLERLRNPEAVAAWLVTTARRESIRLGKARQRETPAGIAAAVFDRRSPGDTPEQRVLRSMRNHRLWQSFSQLSERCQQLLRVLSVAPEATYAQVSEALGIPRGSIGPKRGRCLAELRKRMLAAEASGEAA</sequence>
<evidence type="ECO:0000313" key="8">
    <source>
        <dbReference type="Proteomes" id="UP000031419"/>
    </source>
</evidence>
<dbReference type="Gene3D" id="1.10.10.10">
    <property type="entry name" value="Winged helix-like DNA-binding domain superfamily/Winged helix DNA-binding domain"/>
    <property type="match status" value="1"/>
</dbReference>
<accession>A0A073AXK1</accession>
<dbReference type="Pfam" id="PF04542">
    <property type="entry name" value="Sigma70_r2"/>
    <property type="match status" value="1"/>
</dbReference>
<dbReference type="GO" id="GO:0016987">
    <property type="term" value="F:sigma factor activity"/>
    <property type="evidence" value="ECO:0007669"/>
    <property type="project" value="UniProtKB-KW"/>
</dbReference>
<evidence type="ECO:0000259" key="6">
    <source>
        <dbReference type="Pfam" id="PF04542"/>
    </source>
</evidence>
<evidence type="ECO:0000256" key="5">
    <source>
        <dbReference type="ARBA" id="ARBA00023163"/>
    </source>
</evidence>
<dbReference type="OrthoDB" id="265863at2"/>
<dbReference type="EMBL" id="JNVU01000030">
    <property type="protein sequence ID" value="KEI44066.1"/>
    <property type="molecule type" value="Genomic_DNA"/>
</dbReference>
<keyword evidence="3" id="KW-0731">Sigma factor</keyword>
<reference evidence="7 8" key="1">
    <citation type="submission" date="2014-06" db="EMBL/GenBank/DDBJ databases">
        <title>Saccharopolyspora rectivirgula DSM-43113 Genome sequencing.</title>
        <authorList>
            <person name="Barrera C."/>
            <person name="Millon L."/>
            <person name="Rognon B."/>
            <person name="Zaugg C."/>
            <person name="Monod M."/>
        </authorList>
    </citation>
    <scope>NUCLEOTIDE SEQUENCE [LARGE SCALE GENOMIC DNA]</scope>
    <source>
        <strain evidence="7 8">DSM 43113</strain>
    </source>
</reference>
<dbReference type="RefSeq" id="WP_029719228.1">
    <property type="nucleotide sequence ID" value="NZ_JAJUIW010000009.1"/>
</dbReference>
<organism evidence="7 8">
    <name type="scientific">Saccharopolyspora rectivirgula</name>
    <dbReference type="NCBI Taxonomy" id="28042"/>
    <lineage>
        <taxon>Bacteria</taxon>
        <taxon>Bacillati</taxon>
        <taxon>Actinomycetota</taxon>
        <taxon>Actinomycetes</taxon>
        <taxon>Pseudonocardiales</taxon>
        <taxon>Pseudonocardiaceae</taxon>
        <taxon>Saccharopolyspora</taxon>
    </lineage>
</organism>
<keyword evidence="4" id="KW-0238">DNA-binding</keyword>
<keyword evidence="8" id="KW-1185">Reference proteome</keyword>
<dbReference type="PANTHER" id="PTHR43133:SF8">
    <property type="entry name" value="RNA POLYMERASE SIGMA FACTOR HI_1459-RELATED"/>
    <property type="match status" value="1"/>
</dbReference>
<dbReference type="InterPro" id="IPR039425">
    <property type="entry name" value="RNA_pol_sigma-70-like"/>
</dbReference>
<dbReference type="eggNOG" id="COG1595">
    <property type="taxonomic scope" value="Bacteria"/>
</dbReference>
<dbReference type="InterPro" id="IPR036388">
    <property type="entry name" value="WH-like_DNA-bd_sf"/>
</dbReference>
<dbReference type="GO" id="GO:0006352">
    <property type="term" value="P:DNA-templated transcription initiation"/>
    <property type="evidence" value="ECO:0007669"/>
    <property type="project" value="InterPro"/>
</dbReference>
<gene>
    <name evidence="7" type="ORF">GU90_12395</name>
</gene>
<evidence type="ECO:0000256" key="1">
    <source>
        <dbReference type="ARBA" id="ARBA00010641"/>
    </source>
</evidence>
<keyword evidence="5" id="KW-0804">Transcription</keyword>
<evidence type="ECO:0000313" key="7">
    <source>
        <dbReference type="EMBL" id="KEI44066.1"/>
    </source>
</evidence>
<dbReference type="InterPro" id="IPR014284">
    <property type="entry name" value="RNA_pol_sigma-70_dom"/>
</dbReference>
<dbReference type="NCBIfam" id="TIGR02937">
    <property type="entry name" value="sigma70-ECF"/>
    <property type="match status" value="1"/>
</dbReference>
<dbReference type="AlphaFoldDB" id="A0A073AXK1"/>
<dbReference type="InterPro" id="IPR013325">
    <property type="entry name" value="RNA_pol_sigma_r2"/>
</dbReference>
<comment type="caution">
    <text evidence="7">The sequence shown here is derived from an EMBL/GenBank/DDBJ whole genome shotgun (WGS) entry which is preliminary data.</text>
</comment>
<dbReference type="Gene3D" id="1.10.1740.10">
    <property type="match status" value="1"/>
</dbReference>
<name>A0A073AXK1_9PSEU</name>
<evidence type="ECO:0000256" key="3">
    <source>
        <dbReference type="ARBA" id="ARBA00023082"/>
    </source>
</evidence>
<protein>
    <submittedName>
        <fullName evidence="7">RNA polymerase sigma 70</fullName>
    </submittedName>
</protein>
<dbReference type="InterPro" id="IPR007627">
    <property type="entry name" value="RNA_pol_sigma70_r2"/>
</dbReference>
<dbReference type="InterPro" id="IPR013324">
    <property type="entry name" value="RNA_pol_sigma_r3/r4-like"/>
</dbReference>
<dbReference type="GO" id="GO:0003677">
    <property type="term" value="F:DNA binding"/>
    <property type="evidence" value="ECO:0007669"/>
    <property type="project" value="UniProtKB-KW"/>
</dbReference>
<feature type="domain" description="RNA polymerase sigma-70 region 2" evidence="6">
    <location>
        <begin position="27"/>
        <end position="94"/>
    </location>
</feature>
<dbReference type="SUPFAM" id="SSF88659">
    <property type="entry name" value="Sigma3 and sigma4 domains of RNA polymerase sigma factors"/>
    <property type="match status" value="1"/>
</dbReference>
<dbReference type="STRING" id="28042.GU90_12395"/>
<evidence type="ECO:0000256" key="4">
    <source>
        <dbReference type="ARBA" id="ARBA00023125"/>
    </source>
</evidence>
<dbReference type="PANTHER" id="PTHR43133">
    <property type="entry name" value="RNA POLYMERASE ECF-TYPE SIGMA FACTO"/>
    <property type="match status" value="1"/>
</dbReference>
<evidence type="ECO:0000256" key="2">
    <source>
        <dbReference type="ARBA" id="ARBA00023015"/>
    </source>
</evidence>